<keyword evidence="2" id="KW-0464">Manganese</keyword>
<dbReference type="Gene3D" id="3.30.70.360">
    <property type="match status" value="1"/>
</dbReference>
<evidence type="ECO:0000313" key="5">
    <source>
        <dbReference type="Proteomes" id="UP000243333"/>
    </source>
</evidence>
<keyword evidence="5" id="KW-1185">Reference proteome</keyword>
<dbReference type="PANTHER" id="PTHR11014:SF63">
    <property type="entry name" value="METALLOPEPTIDASE, PUTATIVE (AFU_ORTHOLOGUE AFUA_6G09600)-RELATED"/>
    <property type="match status" value="1"/>
</dbReference>
<sequence length="390" mass="41678">MEQKIHALVTENHEYIVGLRRHFRAHPEIGGQEFATQQKVMAELAAMGLEPRPAAGTGVIAEIKGVRPGKTVAVRADMDALPIQDEVDRPYRSQTAGVCHACGHDGHTAMLLGVAKVFTALRGELAGNIRLLFQPSEERFPGGALAMIKDGAMAGVDAVIGAHLWQPLDIGTLGITYGPMMASPDEFTITIKGKGGHGSMPYDAIDPIAIGAQIVLALKSIIGNEISHNERAVLSIGVFKSGEVFNIIPDTAMLKGTVRSFSPAVRGKIFGRIEQICQGICAAAGASFTLEKYFGYPPVVNDPAVAKVVAAVGREVLGGDKVLEVNPAMVGEDFSYYQQQAPGCFMFVGVGNKEKGIVYPHHHPKFDIDERGLGYGVEIMARTALRLLEA</sequence>
<reference evidence="5" key="1">
    <citation type="submission" date="2016-10" db="EMBL/GenBank/DDBJ databases">
        <authorList>
            <person name="Varghese N."/>
            <person name="Submissions S."/>
        </authorList>
    </citation>
    <scope>NUCLEOTIDE SEQUENCE [LARGE SCALE GENOMIC DNA]</scope>
    <source>
        <strain evidence="5">DSM 23256</strain>
    </source>
</reference>
<proteinExistence type="predicted"/>
<dbReference type="STRING" id="1123285.SAMN05660235_00588"/>
<keyword evidence="1 4" id="KW-0378">Hydrolase</keyword>
<dbReference type="PANTHER" id="PTHR11014">
    <property type="entry name" value="PEPTIDASE M20 FAMILY MEMBER"/>
    <property type="match status" value="1"/>
</dbReference>
<dbReference type="SUPFAM" id="SSF55031">
    <property type="entry name" value="Bacterial exopeptidase dimerisation domain"/>
    <property type="match status" value="1"/>
</dbReference>
<dbReference type="RefSeq" id="WP_093687960.1">
    <property type="nucleotide sequence ID" value="NZ_FNBU01000003.1"/>
</dbReference>
<feature type="binding site" evidence="2">
    <location>
        <position position="138"/>
    </location>
    <ligand>
        <name>Mn(2+)</name>
        <dbReference type="ChEBI" id="CHEBI:29035"/>
        <label>2</label>
    </ligand>
</feature>
<evidence type="ECO:0000313" key="4">
    <source>
        <dbReference type="EMBL" id="SDF14898.1"/>
    </source>
</evidence>
<protein>
    <submittedName>
        <fullName evidence="4">Amidohydrolase</fullName>
    </submittedName>
</protein>
<dbReference type="InterPro" id="IPR011650">
    <property type="entry name" value="Peptidase_M20_dimer"/>
</dbReference>
<dbReference type="EMBL" id="FNBU01000003">
    <property type="protein sequence ID" value="SDF14898.1"/>
    <property type="molecule type" value="Genomic_DNA"/>
</dbReference>
<dbReference type="AlphaFoldDB" id="A0A1G7IQQ3"/>
<dbReference type="Gene3D" id="3.40.630.10">
    <property type="entry name" value="Zn peptidases"/>
    <property type="match status" value="1"/>
</dbReference>
<evidence type="ECO:0000256" key="1">
    <source>
        <dbReference type="ARBA" id="ARBA00022801"/>
    </source>
</evidence>
<dbReference type="Proteomes" id="UP000243333">
    <property type="component" value="Unassembled WGS sequence"/>
</dbReference>
<keyword evidence="2" id="KW-0479">Metal-binding</keyword>
<evidence type="ECO:0000259" key="3">
    <source>
        <dbReference type="Pfam" id="PF07687"/>
    </source>
</evidence>
<dbReference type="InterPro" id="IPR002933">
    <property type="entry name" value="Peptidase_M20"/>
</dbReference>
<comment type="cofactor">
    <cofactor evidence="2">
        <name>Mn(2+)</name>
        <dbReference type="ChEBI" id="CHEBI:29035"/>
    </cofactor>
    <text evidence="2">The Mn(2+) ion enhances activity.</text>
</comment>
<feature type="domain" description="Peptidase M20 dimerisation" evidence="3">
    <location>
        <begin position="187"/>
        <end position="277"/>
    </location>
</feature>
<gene>
    <name evidence="4" type="ORF">SAMN05660235_00588</name>
</gene>
<dbReference type="InterPro" id="IPR017439">
    <property type="entry name" value="Amidohydrolase"/>
</dbReference>
<feature type="binding site" evidence="2">
    <location>
        <position position="104"/>
    </location>
    <ligand>
        <name>Mn(2+)</name>
        <dbReference type="ChEBI" id="CHEBI:29035"/>
        <label>2</label>
    </ligand>
</feature>
<organism evidence="4 5">
    <name type="scientific">Sporolituus thermophilus DSM 23256</name>
    <dbReference type="NCBI Taxonomy" id="1123285"/>
    <lineage>
        <taxon>Bacteria</taxon>
        <taxon>Bacillati</taxon>
        <taxon>Bacillota</taxon>
        <taxon>Negativicutes</taxon>
        <taxon>Selenomonadales</taxon>
        <taxon>Sporomusaceae</taxon>
        <taxon>Sporolituus</taxon>
    </lineage>
</organism>
<dbReference type="GO" id="GO:0046872">
    <property type="term" value="F:metal ion binding"/>
    <property type="evidence" value="ECO:0007669"/>
    <property type="project" value="UniProtKB-KW"/>
</dbReference>
<dbReference type="GO" id="GO:0050118">
    <property type="term" value="F:N-acetyldiaminopimelate deacetylase activity"/>
    <property type="evidence" value="ECO:0007669"/>
    <property type="project" value="UniProtKB-ARBA"/>
</dbReference>
<dbReference type="Pfam" id="PF01546">
    <property type="entry name" value="Peptidase_M20"/>
    <property type="match status" value="1"/>
</dbReference>
<accession>A0A1G7IQQ3</accession>
<dbReference type="GO" id="GO:0019877">
    <property type="term" value="P:diaminopimelate biosynthetic process"/>
    <property type="evidence" value="ECO:0007669"/>
    <property type="project" value="UniProtKB-ARBA"/>
</dbReference>
<dbReference type="PIRSF" id="PIRSF005962">
    <property type="entry name" value="Pept_M20D_amidohydro"/>
    <property type="match status" value="1"/>
</dbReference>
<dbReference type="InterPro" id="IPR036264">
    <property type="entry name" value="Bact_exopeptidase_dim_dom"/>
</dbReference>
<name>A0A1G7IQQ3_9FIRM</name>
<dbReference type="SUPFAM" id="SSF53187">
    <property type="entry name" value="Zn-dependent exopeptidases"/>
    <property type="match status" value="1"/>
</dbReference>
<dbReference type="OrthoDB" id="9776731at2"/>
<feature type="binding site" evidence="2">
    <location>
        <position position="102"/>
    </location>
    <ligand>
        <name>Mn(2+)</name>
        <dbReference type="ChEBI" id="CHEBI:29035"/>
        <label>2</label>
    </ligand>
</feature>
<dbReference type="Pfam" id="PF07687">
    <property type="entry name" value="M20_dimer"/>
    <property type="match status" value="1"/>
</dbReference>
<feature type="binding site" evidence="2">
    <location>
        <position position="362"/>
    </location>
    <ligand>
        <name>Mn(2+)</name>
        <dbReference type="ChEBI" id="CHEBI:29035"/>
        <label>2</label>
    </ligand>
</feature>
<dbReference type="NCBIfam" id="TIGR01891">
    <property type="entry name" value="amidohydrolases"/>
    <property type="match status" value="1"/>
</dbReference>
<feature type="binding site" evidence="2">
    <location>
        <position position="163"/>
    </location>
    <ligand>
        <name>Mn(2+)</name>
        <dbReference type="ChEBI" id="CHEBI:29035"/>
        <label>2</label>
    </ligand>
</feature>
<evidence type="ECO:0000256" key="2">
    <source>
        <dbReference type="PIRSR" id="PIRSR005962-1"/>
    </source>
</evidence>
<dbReference type="FunFam" id="3.30.70.360:FF:000001">
    <property type="entry name" value="N-acetyldiaminopimelate deacetylase"/>
    <property type="match status" value="1"/>
</dbReference>